<evidence type="ECO:0000313" key="5">
    <source>
        <dbReference type="Proteomes" id="UP000728032"/>
    </source>
</evidence>
<dbReference type="InterPro" id="IPR029058">
    <property type="entry name" value="AB_hydrolase_fold"/>
</dbReference>
<organism evidence="4">
    <name type="scientific">Oppiella nova</name>
    <dbReference type="NCBI Taxonomy" id="334625"/>
    <lineage>
        <taxon>Eukaryota</taxon>
        <taxon>Metazoa</taxon>
        <taxon>Ecdysozoa</taxon>
        <taxon>Arthropoda</taxon>
        <taxon>Chelicerata</taxon>
        <taxon>Arachnida</taxon>
        <taxon>Acari</taxon>
        <taxon>Acariformes</taxon>
        <taxon>Sarcoptiformes</taxon>
        <taxon>Oribatida</taxon>
        <taxon>Brachypylina</taxon>
        <taxon>Oppioidea</taxon>
        <taxon>Oppiidae</taxon>
        <taxon>Oppiella</taxon>
    </lineage>
</organism>
<dbReference type="InterPro" id="IPR005645">
    <property type="entry name" value="FSH-like_dom"/>
</dbReference>
<dbReference type="Proteomes" id="UP000728032">
    <property type="component" value="Unassembled WGS sequence"/>
</dbReference>
<protein>
    <recommendedName>
        <fullName evidence="3">Serine hydrolase domain-containing protein</fullName>
    </recommendedName>
</protein>
<dbReference type="GO" id="GO:0016787">
    <property type="term" value="F:hydrolase activity"/>
    <property type="evidence" value="ECO:0007669"/>
    <property type="project" value="UniProtKB-KW"/>
</dbReference>
<evidence type="ECO:0000256" key="1">
    <source>
        <dbReference type="ARBA" id="ARBA00005863"/>
    </source>
</evidence>
<sequence length="227" mass="26205">MYHMFTACLQPKGNKHLKSYVFMAIGKQAMHSNQKVEDFYSSMVHMWYQLVLKTRTEMTSVYELYTKIAKSWWFSDVNPDYFSSSQESNTCKGFDETLSMIRRTIETQGPFDGILGFSQGSALVALLCCLNTLNEFNYNLKFVVIIAGFKSLSTKHLELFDRLNGQLIDIPSLHVIGETDQIIDKTRSEQLSQHFANPFIIYHSGGHLVPSHSSNRQKFHQFFDQFI</sequence>
<dbReference type="PANTHER" id="PTHR48070:SF6">
    <property type="entry name" value="ESTERASE OVCA2"/>
    <property type="match status" value="1"/>
</dbReference>
<dbReference type="Pfam" id="PF03959">
    <property type="entry name" value="FSH1"/>
    <property type="match status" value="1"/>
</dbReference>
<evidence type="ECO:0000313" key="4">
    <source>
        <dbReference type="EMBL" id="CAD7653565.1"/>
    </source>
</evidence>
<dbReference type="InterPro" id="IPR050593">
    <property type="entry name" value="LovG"/>
</dbReference>
<dbReference type="PANTHER" id="PTHR48070">
    <property type="entry name" value="ESTERASE OVCA2"/>
    <property type="match status" value="1"/>
</dbReference>
<dbReference type="EMBL" id="CAJPVJ010006808">
    <property type="protein sequence ID" value="CAG2170752.1"/>
    <property type="molecule type" value="Genomic_DNA"/>
</dbReference>
<reference evidence="4" key="1">
    <citation type="submission" date="2020-11" db="EMBL/GenBank/DDBJ databases">
        <authorList>
            <person name="Tran Van P."/>
        </authorList>
    </citation>
    <scope>NUCLEOTIDE SEQUENCE</scope>
</reference>
<gene>
    <name evidence="4" type="ORF">ONB1V03_LOCUS10218</name>
</gene>
<keyword evidence="5" id="KW-1185">Reference proteome</keyword>
<evidence type="ECO:0000259" key="3">
    <source>
        <dbReference type="Pfam" id="PF03959"/>
    </source>
</evidence>
<proteinExistence type="inferred from homology"/>
<accession>A0A7R9M4T9</accession>
<dbReference type="GO" id="GO:0005634">
    <property type="term" value="C:nucleus"/>
    <property type="evidence" value="ECO:0007669"/>
    <property type="project" value="TreeGrafter"/>
</dbReference>
<name>A0A7R9M4T9_9ACAR</name>
<dbReference type="GO" id="GO:0005737">
    <property type="term" value="C:cytoplasm"/>
    <property type="evidence" value="ECO:0007669"/>
    <property type="project" value="TreeGrafter"/>
</dbReference>
<comment type="similarity">
    <text evidence="1">Belongs to the LovG family.</text>
</comment>
<dbReference type="EMBL" id="OC921633">
    <property type="protein sequence ID" value="CAD7653565.1"/>
    <property type="molecule type" value="Genomic_DNA"/>
</dbReference>
<keyword evidence="2" id="KW-0378">Hydrolase</keyword>
<dbReference type="Gene3D" id="3.40.50.1820">
    <property type="entry name" value="alpha/beta hydrolase"/>
    <property type="match status" value="1"/>
</dbReference>
<dbReference type="OrthoDB" id="414698at2759"/>
<evidence type="ECO:0000256" key="2">
    <source>
        <dbReference type="ARBA" id="ARBA00022801"/>
    </source>
</evidence>
<dbReference type="AlphaFoldDB" id="A0A7R9M4T9"/>
<dbReference type="SUPFAM" id="SSF53474">
    <property type="entry name" value="alpha/beta-Hydrolases"/>
    <property type="match status" value="1"/>
</dbReference>
<feature type="domain" description="Serine hydrolase" evidence="3">
    <location>
        <begin position="69"/>
        <end position="218"/>
    </location>
</feature>